<dbReference type="EMBL" id="FNFL01000001">
    <property type="protein sequence ID" value="SDJ80080.1"/>
    <property type="molecule type" value="Genomic_DNA"/>
</dbReference>
<evidence type="ECO:0000256" key="1">
    <source>
        <dbReference type="SAM" id="Phobius"/>
    </source>
</evidence>
<feature type="transmembrane region" description="Helical" evidence="1">
    <location>
        <begin position="310"/>
        <end position="329"/>
    </location>
</feature>
<evidence type="ECO:0000313" key="2">
    <source>
        <dbReference type="EMBL" id="SDJ80080.1"/>
    </source>
</evidence>
<dbReference type="Pfam" id="PF22564">
    <property type="entry name" value="HAAS"/>
    <property type="match status" value="1"/>
</dbReference>
<protein>
    <submittedName>
        <fullName evidence="2">Uncharacterized protein</fullName>
    </submittedName>
</protein>
<gene>
    <name evidence="2" type="ORF">SAMN05216243_0918</name>
</gene>
<feature type="transmembrane region" description="Helical" evidence="1">
    <location>
        <begin position="180"/>
        <end position="206"/>
    </location>
</feature>
<feature type="transmembrane region" description="Helical" evidence="1">
    <location>
        <begin position="255"/>
        <end position="273"/>
    </location>
</feature>
<keyword evidence="3" id="KW-1185">Reference proteome</keyword>
<keyword evidence="1" id="KW-0472">Membrane</keyword>
<sequence>MEMIDRYVYAVTQRLPQSQRQDIAQELRSLIEDMLEEKTGEKQYGQEEVEQVLLELGNPAKLADQYREPKRYLIGPQLFHPYISIMKIVLTVAAVAMGVVFILETILDPAAILQHFLDLLISVIIAATQMFAWITIGFAIAQYYGVGRYNWKTAGFGDEWKPSELPQIPDTKKQIKRSEAVFGIIFSVIALVAVRFSNHLFGVTIFENGEWVAVIPFLDTEAVAEIMPIIYLVVAFGILKEAVKLIIGKWSKKMAVYNLIVNGVILGLAWLVLKDQLIWNPHFMQELAQFSEFNSEEFATVQNIWKQSQVWIVIIFILTILIDTGIGFYKAFRK</sequence>
<name>A0A1G8WR53_9BACI</name>
<keyword evidence="1" id="KW-0812">Transmembrane</keyword>
<dbReference type="AlphaFoldDB" id="A0A1G8WR53"/>
<keyword evidence="1" id="KW-1133">Transmembrane helix</keyword>
<dbReference type="Proteomes" id="UP000198694">
    <property type="component" value="Unassembled WGS sequence"/>
</dbReference>
<proteinExistence type="predicted"/>
<feature type="transmembrane region" description="Helical" evidence="1">
    <location>
        <begin position="226"/>
        <end position="243"/>
    </location>
</feature>
<feature type="transmembrane region" description="Helical" evidence="1">
    <location>
        <begin position="88"/>
        <end position="107"/>
    </location>
</feature>
<accession>A0A1G8WR53</accession>
<feature type="transmembrane region" description="Helical" evidence="1">
    <location>
        <begin position="119"/>
        <end position="144"/>
    </location>
</feature>
<dbReference type="RefSeq" id="WP_093211464.1">
    <property type="nucleotide sequence ID" value="NZ_FNFL01000001.1"/>
</dbReference>
<organism evidence="2 3">
    <name type="scientific">Sediminibacillus albus</name>
    <dbReference type="NCBI Taxonomy" id="407036"/>
    <lineage>
        <taxon>Bacteria</taxon>
        <taxon>Bacillati</taxon>
        <taxon>Bacillota</taxon>
        <taxon>Bacilli</taxon>
        <taxon>Bacillales</taxon>
        <taxon>Bacillaceae</taxon>
        <taxon>Sediminibacillus</taxon>
    </lineage>
</organism>
<evidence type="ECO:0000313" key="3">
    <source>
        <dbReference type="Proteomes" id="UP000198694"/>
    </source>
</evidence>
<dbReference type="OrthoDB" id="116789at2"/>
<reference evidence="2 3" key="1">
    <citation type="submission" date="2016-10" db="EMBL/GenBank/DDBJ databases">
        <authorList>
            <person name="de Groot N.N."/>
        </authorList>
    </citation>
    <scope>NUCLEOTIDE SEQUENCE [LARGE SCALE GENOMIC DNA]</scope>
    <source>
        <strain evidence="2 3">CGMCC 1.6502</strain>
    </source>
</reference>
<dbReference type="STRING" id="407036.SAMN05216243_0918"/>